<evidence type="ECO:0000256" key="9">
    <source>
        <dbReference type="PIRSR" id="PIRSR001399-1"/>
    </source>
</evidence>
<dbReference type="PROSITE" id="PS01029">
    <property type="entry name" value="DEHYDROQUINASE_II"/>
    <property type="match status" value="1"/>
</dbReference>
<name>A0A0S2KKS3_9BACT</name>
<dbReference type="Pfam" id="PF01220">
    <property type="entry name" value="DHquinase_II"/>
    <property type="match status" value="1"/>
</dbReference>
<evidence type="ECO:0000256" key="6">
    <source>
        <dbReference type="ARBA" id="ARBA00012060"/>
    </source>
</evidence>
<dbReference type="EMBL" id="CP013195">
    <property type="protein sequence ID" value="ALO48886.1"/>
    <property type="molecule type" value="Genomic_DNA"/>
</dbReference>
<dbReference type="HAMAP" id="MF_00169">
    <property type="entry name" value="AroQ"/>
    <property type="match status" value="1"/>
</dbReference>
<evidence type="ECO:0000256" key="10">
    <source>
        <dbReference type="PIRSR" id="PIRSR001399-2"/>
    </source>
</evidence>
<dbReference type="GO" id="GO:0008652">
    <property type="term" value="P:amino acid biosynthetic process"/>
    <property type="evidence" value="ECO:0007669"/>
    <property type="project" value="UniProtKB-KW"/>
</dbReference>
<evidence type="ECO:0000256" key="11">
    <source>
        <dbReference type="PIRSR" id="PIRSR001399-3"/>
    </source>
</evidence>
<feature type="active site" description="Proton acceptor" evidence="8 9">
    <location>
        <position position="22"/>
    </location>
</feature>
<evidence type="ECO:0000313" key="13">
    <source>
        <dbReference type="Proteomes" id="UP000056252"/>
    </source>
</evidence>
<dbReference type="OrthoDB" id="9790793at2"/>
<keyword evidence="7 8" id="KW-0456">Lyase</keyword>
<feature type="binding site" evidence="8 10">
    <location>
        <begin position="98"/>
        <end position="99"/>
    </location>
    <ligand>
        <name>substrate</name>
    </ligand>
</feature>
<dbReference type="PIRSF" id="PIRSF001399">
    <property type="entry name" value="DHquinase_II"/>
    <property type="match status" value="1"/>
</dbReference>
<dbReference type="NCBIfam" id="NF003807">
    <property type="entry name" value="PRK05395.1-4"/>
    <property type="match status" value="1"/>
</dbReference>
<dbReference type="PANTHER" id="PTHR21272:SF3">
    <property type="entry name" value="CATABOLIC 3-DEHYDROQUINASE"/>
    <property type="match status" value="1"/>
</dbReference>
<dbReference type="InterPro" id="IPR036441">
    <property type="entry name" value="DHquinase_II_sf"/>
</dbReference>
<dbReference type="RefSeq" id="WP_025066023.1">
    <property type="nucleotide sequence ID" value="NZ_CAUPOR010000068.1"/>
</dbReference>
<dbReference type="AlphaFoldDB" id="A0A0S2KKS3"/>
<evidence type="ECO:0000256" key="5">
    <source>
        <dbReference type="ARBA" id="ARBA00011193"/>
    </source>
</evidence>
<dbReference type="UniPathway" id="UPA00053">
    <property type="reaction ID" value="UER00086"/>
</dbReference>
<dbReference type="KEGG" id="peo:AS203_07155"/>
<keyword evidence="8" id="KW-0057">Aromatic amino acid biosynthesis</keyword>
<dbReference type="PANTHER" id="PTHR21272">
    <property type="entry name" value="CATABOLIC 3-DEHYDROQUINASE"/>
    <property type="match status" value="1"/>
</dbReference>
<evidence type="ECO:0000256" key="4">
    <source>
        <dbReference type="ARBA" id="ARBA00011037"/>
    </source>
</evidence>
<dbReference type="GO" id="GO:0003855">
    <property type="term" value="F:3-dehydroquinate dehydratase activity"/>
    <property type="evidence" value="ECO:0007669"/>
    <property type="project" value="UniProtKB-UniRule"/>
</dbReference>
<evidence type="ECO:0000313" key="12">
    <source>
        <dbReference type="EMBL" id="ALO48886.1"/>
    </source>
</evidence>
<dbReference type="eggNOG" id="COG0757">
    <property type="taxonomic scope" value="Bacteria"/>
</dbReference>
<proteinExistence type="inferred from homology"/>
<dbReference type="Proteomes" id="UP000056252">
    <property type="component" value="Chromosome"/>
</dbReference>
<gene>
    <name evidence="8" type="primary">aroQ</name>
    <name evidence="12" type="ORF">AS203_07155</name>
</gene>
<evidence type="ECO:0000256" key="2">
    <source>
        <dbReference type="ARBA" id="ARBA00003924"/>
    </source>
</evidence>
<feature type="site" description="Transition state stabilizer" evidence="8 11">
    <location>
        <position position="17"/>
    </location>
</feature>
<comment type="similarity">
    <text evidence="4 8">Belongs to the type-II 3-dehydroquinase family.</text>
</comment>
<accession>A0A0S2KKS3</accession>
<dbReference type="SUPFAM" id="SSF52304">
    <property type="entry name" value="Type II 3-dehydroquinate dehydratase"/>
    <property type="match status" value="1"/>
</dbReference>
<protein>
    <recommendedName>
        <fullName evidence="6 8">3-dehydroquinate dehydratase</fullName>
        <shortName evidence="8">3-dehydroquinase</shortName>
        <ecNumber evidence="6 8">4.2.1.10</ecNumber>
    </recommendedName>
    <alternativeName>
        <fullName evidence="8">Type II DHQase</fullName>
    </alternativeName>
</protein>
<dbReference type="EC" id="4.2.1.10" evidence="6 8"/>
<dbReference type="GO" id="GO:0019631">
    <property type="term" value="P:quinate catabolic process"/>
    <property type="evidence" value="ECO:0007669"/>
    <property type="project" value="TreeGrafter"/>
</dbReference>
<dbReference type="CDD" id="cd00466">
    <property type="entry name" value="DHQase_II"/>
    <property type="match status" value="1"/>
</dbReference>
<keyword evidence="13" id="KW-1185">Reference proteome</keyword>
<feature type="active site" description="Proton donor" evidence="8 9">
    <location>
        <position position="97"/>
    </location>
</feature>
<dbReference type="InterPro" id="IPR001874">
    <property type="entry name" value="DHquinase_II"/>
</dbReference>
<dbReference type="Gene3D" id="3.40.50.9100">
    <property type="entry name" value="Dehydroquinase, class II"/>
    <property type="match status" value="1"/>
</dbReference>
<dbReference type="NCBIfam" id="NF003806">
    <property type="entry name" value="PRK05395.1-3"/>
    <property type="match status" value="1"/>
</dbReference>
<dbReference type="GO" id="GO:0009423">
    <property type="term" value="P:chorismate biosynthetic process"/>
    <property type="evidence" value="ECO:0007669"/>
    <property type="project" value="UniProtKB-UniRule"/>
</dbReference>
<dbReference type="InterPro" id="IPR018509">
    <property type="entry name" value="DHquinase_II_CS"/>
</dbReference>
<comment type="subunit">
    <text evidence="5 8">Homododecamer.</text>
</comment>
<sequence length="146" mass="16475">MKIQIINGPNLNLLGKREPGIYGSESFESFLEALRQRFVDVQIDFYQSNVEGELIDKMQEVGFEYDGIVLNAGAYTHTSIALQDCIRSVTCPVIEVHISNVYQRESFRHHSMISCACIGVIAGFGLESYQLAIEYLTTRVSRPHRA</sequence>
<dbReference type="NCBIfam" id="TIGR01088">
    <property type="entry name" value="aroQ"/>
    <property type="match status" value="1"/>
</dbReference>
<comment type="function">
    <text evidence="2 8">Catalyzes a trans-dehydration via an enolate intermediate.</text>
</comment>
<evidence type="ECO:0000256" key="3">
    <source>
        <dbReference type="ARBA" id="ARBA00004902"/>
    </source>
</evidence>
<feature type="binding site" evidence="8 10">
    <location>
        <position position="84"/>
    </location>
    <ligand>
        <name>substrate</name>
    </ligand>
</feature>
<comment type="catalytic activity">
    <reaction evidence="1 8">
        <text>3-dehydroquinate = 3-dehydroshikimate + H2O</text>
        <dbReference type="Rhea" id="RHEA:21096"/>
        <dbReference type="ChEBI" id="CHEBI:15377"/>
        <dbReference type="ChEBI" id="CHEBI:16630"/>
        <dbReference type="ChEBI" id="CHEBI:32364"/>
        <dbReference type="EC" id="4.2.1.10"/>
    </reaction>
</comment>
<dbReference type="GO" id="GO:0009073">
    <property type="term" value="P:aromatic amino acid family biosynthetic process"/>
    <property type="evidence" value="ECO:0007669"/>
    <property type="project" value="UniProtKB-KW"/>
</dbReference>
<evidence type="ECO:0000256" key="1">
    <source>
        <dbReference type="ARBA" id="ARBA00001864"/>
    </source>
</evidence>
<dbReference type="NCBIfam" id="NF003805">
    <property type="entry name" value="PRK05395.1-2"/>
    <property type="match status" value="1"/>
</dbReference>
<feature type="binding site" evidence="8 10">
    <location>
        <position position="77"/>
    </location>
    <ligand>
        <name>substrate</name>
    </ligand>
</feature>
<evidence type="ECO:0000256" key="8">
    <source>
        <dbReference type="HAMAP-Rule" id="MF_00169"/>
    </source>
</evidence>
<feature type="binding site" evidence="8 10">
    <location>
        <position position="108"/>
    </location>
    <ligand>
        <name>substrate</name>
    </ligand>
</feature>
<reference evidence="13" key="1">
    <citation type="submission" date="2015-11" db="EMBL/GenBank/DDBJ databases">
        <authorList>
            <person name="Holder M.E."/>
            <person name="Ajami N.J."/>
            <person name="Petrosino J.F."/>
        </authorList>
    </citation>
    <scope>NUCLEOTIDE SEQUENCE [LARGE SCALE GENOMIC DNA]</scope>
    <source>
        <strain evidence="13">F0113</strain>
    </source>
</reference>
<feature type="binding site" evidence="8 10">
    <location>
        <position position="71"/>
    </location>
    <ligand>
        <name>substrate</name>
    </ligand>
</feature>
<evidence type="ECO:0000256" key="7">
    <source>
        <dbReference type="ARBA" id="ARBA00023239"/>
    </source>
</evidence>
<dbReference type="STRING" id="76123.AS203_07155"/>
<comment type="pathway">
    <text evidence="3 8">Metabolic intermediate biosynthesis; chorismate biosynthesis; chorismate from D-erythrose 4-phosphate and phosphoenolpyruvate: step 3/7.</text>
</comment>
<keyword evidence="8" id="KW-0028">Amino-acid biosynthesis</keyword>
<organism evidence="12 13">
    <name type="scientific">Hoylesella enoeca</name>
    <dbReference type="NCBI Taxonomy" id="76123"/>
    <lineage>
        <taxon>Bacteria</taxon>
        <taxon>Pseudomonadati</taxon>
        <taxon>Bacteroidota</taxon>
        <taxon>Bacteroidia</taxon>
        <taxon>Bacteroidales</taxon>
        <taxon>Prevotellaceae</taxon>
        <taxon>Hoylesella</taxon>
    </lineage>
</organism>